<keyword evidence="3 6" id="KW-0812">Transmembrane</keyword>
<feature type="transmembrane region" description="Helical" evidence="6">
    <location>
        <begin position="250"/>
        <end position="273"/>
    </location>
</feature>
<comment type="subcellular location">
    <subcellularLocation>
        <location evidence="1">Cell membrane</location>
        <topology evidence="1">Multi-pass membrane protein</topology>
    </subcellularLocation>
</comment>
<keyword evidence="9" id="KW-1185">Reference proteome</keyword>
<evidence type="ECO:0000259" key="7">
    <source>
        <dbReference type="PROSITE" id="PS50850"/>
    </source>
</evidence>
<evidence type="ECO:0000256" key="3">
    <source>
        <dbReference type="ARBA" id="ARBA00022692"/>
    </source>
</evidence>
<feature type="transmembrane region" description="Helical" evidence="6">
    <location>
        <begin position="21"/>
        <end position="43"/>
    </location>
</feature>
<evidence type="ECO:0000313" key="9">
    <source>
        <dbReference type="Proteomes" id="UP001216579"/>
    </source>
</evidence>
<protein>
    <submittedName>
        <fullName evidence="8">MFS transporter</fullName>
    </submittedName>
</protein>
<feature type="transmembrane region" description="Helical" evidence="6">
    <location>
        <begin position="49"/>
        <end position="70"/>
    </location>
</feature>
<reference evidence="8 9" key="1">
    <citation type="submission" date="2023-03" db="EMBL/GenBank/DDBJ databases">
        <title>Draft genome sequence of Streptomyces sp. RB6PN23 isolated from peat swamp forest in Thailand.</title>
        <authorList>
            <person name="Klaysubun C."/>
            <person name="Duangmal K."/>
        </authorList>
    </citation>
    <scope>NUCLEOTIDE SEQUENCE [LARGE SCALE GENOMIC DNA]</scope>
    <source>
        <strain evidence="8 9">RB6PN23</strain>
    </source>
</reference>
<dbReference type="Pfam" id="PF07690">
    <property type="entry name" value="MFS_1"/>
    <property type="match status" value="1"/>
</dbReference>
<keyword evidence="2" id="KW-1003">Cell membrane</keyword>
<keyword evidence="4 6" id="KW-1133">Transmembrane helix</keyword>
<feature type="domain" description="Major facilitator superfamily (MFS) profile" evidence="7">
    <location>
        <begin position="219"/>
        <end position="420"/>
    </location>
</feature>
<dbReference type="EMBL" id="JARJBC010000002">
    <property type="protein sequence ID" value="MDF3288237.1"/>
    <property type="molecule type" value="Genomic_DNA"/>
</dbReference>
<dbReference type="PANTHER" id="PTHR23513:SF6">
    <property type="entry name" value="MAJOR FACILITATOR SUPERFAMILY ASSOCIATED DOMAIN-CONTAINING PROTEIN"/>
    <property type="match status" value="1"/>
</dbReference>
<dbReference type="InterPro" id="IPR020846">
    <property type="entry name" value="MFS_dom"/>
</dbReference>
<feature type="transmembrane region" description="Helical" evidence="6">
    <location>
        <begin position="280"/>
        <end position="303"/>
    </location>
</feature>
<dbReference type="InterPro" id="IPR011701">
    <property type="entry name" value="MFS"/>
</dbReference>
<dbReference type="PROSITE" id="PS50850">
    <property type="entry name" value="MFS"/>
    <property type="match status" value="1"/>
</dbReference>
<evidence type="ECO:0000313" key="8">
    <source>
        <dbReference type="EMBL" id="MDF3288237.1"/>
    </source>
</evidence>
<dbReference type="SUPFAM" id="SSF103473">
    <property type="entry name" value="MFS general substrate transporter"/>
    <property type="match status" value="1"/>
</dbReference>
<dbReference type="RefSeq" id="WP_276092087.1">
    <property type="nucleotide sequence ID" value="NZ_JARJBC010000002.1"/>
</dbReference>
<evidence type="ECO:0000256" key="6">
    <source>
        <dbReference type="SAM" id="Phobius"/>
    </source>
</evidence>
<evidence type="ECO:0000256" key="4">
    <source>
        <dbReference type="ARBA" id="ARBA00022989"/>
    </source>
</evidence>
<keyword evidence="5 6" id="KW-0472">Membrane</keyword>
<feature type="transmembrane region" description="Helical" evidence="6">
    <location>
        <begin position="362"/>
        <end position="395"/>
    </location>
</feature>
<dbReference type="InterPro" id="IPR036259">
    <property type="entry name" value="MFS_trans_sf"/>
</dbReference>
<evidence type="ECO:0000256" key="2">
    <source>
        <dbReference type="ARBA" id="ARBA00022475"/>
    </source>
</evidence>
<dbReference type="PANTHER" id="PTHR23513">
    <property type="entry name" value="INTEGRAL MEMBRANE EFFLUX PROTEIN-RELATED"/>
    <property type="match status" value="1"/>
</dbReference>
<accession>A0ABT5ZEH9</accession>
<feature type="transmembrane region" description="Helical" evidence="6">
    <location>
        <begin position="309"/>
        <end position="328"/>
    </location>
</feature>
<organism evidence="8 9">
    <name type="scientific">Streptomyces silvisoli</name>
    <dbReference type="NCBI Taxonomy" id="3034235"/>
    <lineage>
        <taxon>Bacteria</taxon>
        <taxon>Bacillati</taxon>
        <taxon>Actinomycetota</taxon>
        <taxon>Actinomycetes</taxon>
        <taxon>Kitasatosporales</taxon>
        <taxon>Streptomycetaceae</taxon>
        <taxon>Streptomyces</taxon>
    </lineage>
</organism>
<sequence length="420" mass="43880">MRIPALLRQAAFRRYWTGQSVSLVGDQVSQIAVPLTAVLVLHADAAQMGWLLTAELLPALVFSLLVGAWVDGRAHRRHLMIGADLGRALLLASLPIGYAMGHLGLGRLYAVAFGVGTLAVLFDVCDAALFPSLVPAAAYVRANSLLNGSRAMSNVVGPSLGGFVVQICAAPFALLVDAFSYLVSAMCLVRIDLAERPPTRSGRGQLTAGVRWLARHRVMRATLAAVATVNFFNFVFFALFALYMTVDLHLQPGVLGAVLGAGAVGGVVGSLVTGRLLDRIGIGPGVVVGCAAFPAPLLLVPLAGGPRPLVLALLFLAEFGSGFGVMVLDISMGALRAAVVPEHLRSSVMGAYRTLNYGVRPLGSMLAGVLGTVLGLRATIWIGAIGALASVLWLLPSPVPRLRALPEPEEEPPAAVRVSV</sequence>
<name>A0ABT5ZEH9_9ACTN</name>
<comment type="caution">
    <text evidence="8">The sequence shown here is derived from an EMBL/GenBank/DDBJ whole genome shotgun (WGS) entry which is preliminary data.</text>
</comment>
<feature type="transmembrane region" description="Helical" evidence="6">
    <location>
        <begin position="221"/>
        <end position="244"/>
    </location>
</feature>
<feature type="transmembrane region" description="Helical" evidence="6">
    <location>
        <begin position="108"/>
        <end position="140"/>
    </location>
</feature>
<dbReference type="Gene3D" id="1.20.1250.20">
    <property type="entry name" value="MFS general substrate transporter like domains"/>
    <property type="match status" value="1"/>
</dbReference>
<evidence type="ECO:0000256" key="1">
    <source>
        <dbReference type="ARBA" id="ARBA00004651"/>
    </source>
</evidence>
<feature type="transmembrane region" description="Helical" evidence="6">
    <location>
        <begin position="160"/>
        <end position="183"/>
    </location>
</feature>
<dbReference type="CDD" id="cd06173">
    <property type="entry name" value="MFS_MefA_like"/>
    <property type="match status" value="1"/>
</dbReference>
<proteinExistence type="predicted"/>
<dbReference type="Proteomes" id="UP001216579">
    <property type="component" value="Unassembled WGS sequence"/>
</dbReference>
<evidence type="ECO:0000256" key="5">
    <source>
        <dbReference type="ARBA" id="ARBA00023136"/>
    </source>
</evidence>
<gene>
    <name evidence="8" type="ORF">P3G67_03140</name>
</gene>